<dbReference type="AlphaFoldDB" id="A0A446B5C7"/>
<feature type="domain" description="Glutathione S-transferase UstS-like C-terminal" evidence="2">
    <location>
        <begin position="223"/>
        <end position="277"/>
    </location>
</feature>
<name>A0A446B5C7_9PEZI</name>
<protein>
    <submittedName>
        <fullName evidence="3">46bd918e-409e-48af-ae05-e6bd14e18b28</fullName>
    </submittedName>
</protein>
<dbReference type="EMBL" id="OUUZ01000001">
    <property type="protein sequence ID" value="SPQ17713.1"/>
    <property type="molecule type" value="Genomic_DNA"/>
</dbReference>
<dbReference type="Gene3D" id="3.40.30.10">
    <property type="entry name" value="Glutaredoxin"/>
    <property type="match status" value="1"/>
</dbReference>
<accession>A0A446B5C7</accession>
<gene>
    <name evidence="3" type="ORF">TT172_LOCUS132</name>
</gene>
<evidence type="ECO:0000313" key="4">
    <source>
        <dbReference type="Proteomes" id="UP000289323"/>
    </source>
</evidence>
<sequence>MDAPANGNSPTITFYDIILDPAAYPMSPNPWKTRYALNFAGVPYRTTWVPLNAIAATRSALGLPAIRKHADGSDFPTLPIIRDPLGTTPDKEAEDDAAAAGENEAHQPPPSGAAADADAGTVALHRAFNALVDELFTRYGAPLAGTYMPFDPRTAAADKAAMLVRFPGGAAARWEDLEIPPGSEARRGMLREFEDALEQKLGSCFGAGAGAGRGCGDGEERRAAGPFMGGRGSPMYADFIVGGWLQFMRGCLPEWEEMRDKWSGGKWGRLFDALEEWAQVDGRDGVVPARR</sequence>
<evidence type="ECO:0000259" key="2">
    <source>
        <dbReference type="Pfam" id="PF22041"/>
    </source>
</evidence>
<evidence type="ECO:0000256" key="1">
    <source>
        <dbReference type="SAM" id="MobiDB-lite"/>
    </source>
</evidence>
<dbReference type="Proteomes" id="UP000289323">
    <property type="component" value="Unassembled WGS sequence"/>
</dbReference>
<dbReference type="InterPro" id="IPR054416">
    <property type="entry name" value="GST_UstS-like_C"/>
</dbReference>
<dbReference type="Pfam" id="PF22041">
    <property type="entry name" value="GST_C_7"/>
    <property type="match status" value="1"/>
</dbReference>
<feature type="region of interest" description="Disordered" evidence="1">
    <location>
        <begin position="77"/>
        <end position="117"/>
    </location>
</feature>
<reference evidence="3 4" key="1">
    <citation type="submission" date="2018-04" db="EMBL/GenBank/DDBJ databases">
        <authorList>
            <person name="Huttner S."/>
            <person name="Dainat J."/>
        </authorList>
    </citation>
    <scope>NUCLEOTIDE SEQUENCE [LARGE SCALE GENOMIC DNA]</scope>
</reference>
<proteinExistence type="predicted"/>
<organism evidence="3 4">
    <name type="scientific">Thermothielavioides terrestris</name>
    <dbReference type="NCBI Taxonomy" id="2587410"/>
    <lineage>
        <taxon>Eukaryota</taxon>
        <taxon>Fungi</taxon>
        <taxon>Dikarya</taxon>
        <taxon>Ascomycota</taxon>
        <taxon>Pezizomycotina</taxon>
        <taxon>Sordariomycetes</taxon>
        <taxon>Sordariomycetidae</taxon>
        <taxon>Sordariales</taxon>
        <taxon>Chaetomiaceae</taxon>
        <taxon>Thermothielavioides</taxon>
    </lineage>
</organism>
<evidence type="ECO:0000313" key="3">
    <source>
        <dbReference type="EMBL" id="SPQ17713.1"/>
    </source>
</evidence>
<dbReference type="Gene3D" id="1.20.1050.10">
    <property type="match status" value="1"/>
</dbReference>